<dbReference type="PANTHER" id="PTHR12199:SF4">
    <property type="entry name" value="INTERPHOTORECEPTOR MATRIX PROTEOGLYCAN 2"/>
    <property type="match status" value="1"/>
</dbReference>
<keyword evidence="7" id="KW-0732">Signal</keyword>
<sequence>MVNTLSPETDLKNVTAEVSLEIPGGVSIEPTVQVLLEPTVDFPTKTVVDPMVMAPAQVTVEVHAAPIVENSVEYPLEVPAEATVEVPFETTAEIPREVTAGSTAVDTLTSSLGATAVETAATSIINEINVEAGVWPSEHLQEQIVEFSVHLMGEVYSDDLKDPSSPQYQNLAQQFTEKIEDAFEGFPWFKGVFVLEFREHMDTKGPSTVVVHYAVTLEVDAGGIGNNTLDHINLPSNAVEVSYPGSEEQPSVVFTVTDLRSYITEALHKENLVGNSTLVLDPDSLQLENVLSETAIMIKVA</sequence>
<comment type="caution">
    <text evidence="12">The sequence shown here is derived from an EMBL/GenBank/DDBJ whole genome shotgun (WGS) entry which is preliminary data.</text>
</comment>
<evidence type="ECO:0000256" key="5">
    <source>
        <dbReference type="ARBA" id="ARBA00022530"/>
    </source>
</evidence>
<dbReference type="Proteomes" id="UP000034805">
    <property type="component" value="Unassembled WGS sequence"/>
</dbReference>
<dbReference type="PANTHER" id="PTHR12199">
    <property type="entry name" value="INTERPHOTORECEPTOR MATRIX PROTEOGLYCAN"/>
    <property type="match status" value="1"/>
</dbReference>
<keyword evidence="4" id="KW-0964">Secreted</keyword>
<evidence type="ECO:0000256" key="2">
    <source>
        <dbReference type="ARBA" id="ARBA00004504"/>
    </source>
</evidence>
<accession>A0A0P7UD92</accession>
<dbReference type="Gene3D" id="3.30.70.960">
    <property type="entry name" value="SEA domain"/>
    <property type="match status" value="1"/>
</dbReference>
<dbReference type="GO" id="GO:0001750">
    <property type="term" value="C:photoreceptor outer segment"/>
    <property type="evidence" value="ECO:0007669"/>
    <property type="project" value="UniProtKB-SubCell"/>
</dbReference>
<evidence type="ECO:0000256" key="4">
    <source>
        <dbReference type="ARBA" id="ARBA00022525"/>
    </source>
</evidence>
<keyword evidence="9" id="KW-0325">Glycoprotein</keyword>
<dbReference type="InterPro" id="IPR036364">
    <property type="entry name" value="SEA_dom_sf"/>
</dbReference>
<evidence type="ECO:0000256" key="1">
    <source>
        <dbReference type="ARBA" id="ARBA00004437"/>
    </source>
</evidence>
<evidence type="ECO:0000256" key="6">
    <source>
        <dbReference type="ARBA" id="ARBA00022674"/>
    </source>
</evidence>
<dbReference type="GO" id="GO:0007601">
    <property type="term" value="P:visual perception"/>
    <property type="evidence" value="ECO:0007669"/>
    <property type="project" value="InterPro"/>
</dbReference>
<keyword evidence="8" id="KW-0677">Repeat</keyword>
<dbReference type="GO" id="GO:0005540">
    <property type="term" value="F:hyaluronic acid binding"/>
    <property type="evidence" value="ECO:0007669"/>
    <property type="project" value="TreeGrafter"/>
</dbReference>
<keyword evidence="10" id="KW-0966">Cell projection</keyword>
<evidence type="ECO:0000256" key="8">
    <source>
        <dbReference type="ARBA" id="ARBA00022737"/>
    </source>
</evidence>
<keyword evidence="6" id="KW-0358">Heparin-binding</keyword>
<evidence type="ECO:0000256" key="10">
    <source>
        <dbReference type="ARBA" id="ARBA00023273"/>
    </source>
</evidence>
<dbReference type="InterPro" id="IPR000082">
    <property type="entry name" value="SEA_dom"/>
</dbReference>
<dbReference type="GO" id="GO:0033165">
    <property type="term" value="C:interphotoreceptor matrix"/>
    <property type="evidence" value="ECO:0007669"/>
    <property type="project" value="UniProtKB-SubCell"/>
</dbReference>
<evidence type="ECO:0000259" key="11">
    <source>
        <dbReference type="PROSITE" id="PS50024"/>
    </source>
</evidence>
<feature type="domain" description="SEA" evidence="11">
    <location>
        <begin position="141"/>
        <end position="259"/>
    </location>
</feature>
<dbReference type="GO" id="GO:0008201">
    <property type="term" value="F:heparin binding"/>
    <property type="evidence" value="ECO:0007669"/>
    <property type="project" value="UniProtKB-KW"/>
</dbReference>
<dbReference type="InterPro" id="IPR039861">
    <property type="entry name" value="IMPG"/>
</dbReference>
<evidence type="ECO:0000256" key="3">
    <source>
        <dbReference type="ARBA" id="ARBA00004593"/>
    </source>
</evidence>
<evidence type="ECO:0000313" key="13">
    <source>
        <dbReference type="Proteomes" id="UP000034805"/>
    </source>
</evidence>
<comment type="subcellular location">
    <subcellularLocation>
        <location evidence="2">Cell projection</location>
        <location evidence="2">Cilium</location>
        <location evidence="2">Photoreceptor outer segment</location>
    </subcellularLocation>
    <subcellularLocation>
        <location evidence="1">Photoreceptor inner segment</location>
    </subcellularLocation>
    <subcellularLocation>
        <location evidence="3">Secreted</location>
        <location evidence="3">Extracellular space</location>
        <location evidence="3">Extracellular matrix</location>
        <location evidence="3">Interphotoreceptor matrix</location>
    </subcellularLocation>
</comment>
<dbReference type="SUPFAM" id="SSF82671">
    <property type="entry name" value="SEA domain"/>
    <property type="match status" value="1"/>
</dbReference>
<name>A0A0P7UD92_SCLFO</name>
<protein>
    <recommendedName>
        <fullName evidence="11">SEA domain-containing protein</fullName>
    </recommendedName>
</protein>
<proteinExistence type="predicted"/>
<evidence type="ECO:0000256" key="7">
    <source>
        <dbReference type="ARBA" id="ARBA00022729"/>
    </source>
</evidence>
<dbReference type="SMART" id="SM00200">
    <property type="entry name" value="SEA"/>
    <property type="match status" value="1"/>
</dbReference>
<reference evidence="12 13" key="1">
    <citation type="submission" date="2015-08" db="EMBL/GenBank/DDBJ databases">
        <title>The genome of the Asian arowana (Scleropages formosus).</title>
        <authorList>
            <person name="Tan M.H."/>
            <person name="Gan H.M."/>
            <person name="Croft L.J."/>
            <person name="Austin C.M."/>
        </authorList>
    </citation>
    <scope>NUCLEOTIDE SEQUENCE [LARGE SCALE GENOMIC DNA]</scope>
    <source>
        <strain evidence="12">Aro1</strain>
    </source>
</reference>
<dbReference type="GO" id="GO:0001917">
    <property type="term" value="C:photoreceptor inner segment"/>
    <property type="evidence" value="ECO:0007669"/>
    <property type="project" value="UniProtKB-SubCell"/>
</dbReference>
<keyword evidence="5" id="KW-0272">Extracellular matrix</keyword>
<evidence type="ECO:0000256" key="9">
    <source>
        <dbReference type="ARBA" id="ARBA00023180"/>
    </source>
</evidence>
<organism evidence="12 13">
    <name type="scientific">Scleropages formosus</name>
    <name type="common">Asian bonytongue</name>
    <name type="synonym">Osteoglossum formosum</name>
    <dbReference type="NCBI Taxonomy" id="113540"/>
    <lineage>
        <taxon>Eukaryota</taxon>
        <taxon>Metazoa</taxon>
        <taxon>Chordata</taxon>
        <taxon>Craniata</taxon>
        <taxon>Vertebrata</taxon>
        <taxon>Euteleostomi</taxon>
        <taxon>Actinopterygii</taxon>
        <taxon>Neopterygii</taxon>
        <taxon>Teleostei</taxon>
        <taxon>Osteoglossocephala</taxon>
        <taxon>Osteoglossomorpha</taxon>
        <taxon>Osteoglossiformes</taxon>
        <taxon>Osteoglossidae</taxon>
        <taxon>Scleropages</taxon>
    </lineage>
</organism>
<dbReference type="AlphaFoldDB" id="A0A0P7UD92"/>
<dbReference type="Pfam" id="PF01390">
    <property type="entry name" value="SEA"/>
    <property type="match status" value="1"/>
</dbReference>
<dbReference type="PROSITE" id="PS50024">
    <property type="entry name" value="SEA"/>
    <property type="match status" value="1"/>
</dbReference>
<dbReference type="EMBL" id="JARO02002712">
    <property type="protein sequence ID" value="KPP72070.1"/>
    <property type="molecule type" value="Genomic_DNA"/>
</dbReference>
<evidence type="ECO:0000313" key="12">
    <source>
        <dbReference type="EMBL" id="KPP72070.1"/>
    </source>
</evidence>
<gene>
    <name evidence="12" type="ORF">Z043_108960</name>
</gene>